<gene>
    <name evidence="2" type="ORF">PECAL_4P19230</name>
</gene>
<accession>A0A8J2STU9</accession>
<comment type="caution">
    <text evidence="2">The sequence shown here is derived from an EMBL/GenBank/DDBJ whole genome shotgun (WGS) entry which is preliminary data.</text>
</comment>
<protein>
    <submittedName>
        <fullName evidence="2">Uncharacterized protein</fullName>
    </submittedName>
</protein>
<dbReference type="AlphaFoldDB" id="A0A8J2STU9"/>
<evidence type="ECO:0000313" key="2">
    <source>
        <dbReference type="EMBL" id="CAH0374626.1"/>
    </source>
</evidence>
<name>A0A8J2STU9_9STRA</name>
<feature type="compositionally biased region" description="Pro residues" evidence="1">
    <location>
        <begin position="331"/>
        <end position="345"/>
    </location>
</feature>
<reference evidence="2" key="1">
    <citation type="submission" date="2021-11" db="EMBL/GenBank/DDBJ databases">
        <authorList>
            <consortium name="Genoscope - CEA"/>
            <person name="William W."/>
        </authorList>
    </citation>
    <scope>NUCLEOTIDE SEQUENCE</scope>
</reference>
<dbReference type="Proteomes" id="UP000789595">
    <property type="component" value="Unassembled WGS sequence"/>
</dbReference>
<feature type="region of interest" description="Disordered" evidence="1">
    <location>
        <begin position="454"/>
        <end position="474"/>
    </location>
</feature>
<feature type="region of interest" description="Disordered" evidence="1">
    <location>
        <begin position="326"/>
        <end position="356"/>
    </location>
</feature>
<proteinExistence type="predicted"/>
<sequence length="561" mass="59625">MWERFGSDPEDAAPAAVLRALHRRGVGRLLRVTTSPSHVALTVAARCDQRCTLVFATTPDAPPRDAVEDVATALSESAEAGAVACAVPRARAVRHGPFVEIALSESTKSRNATLVIVETSGRADVWCTSTEGWRRAGGLQLTDNTISSAAFDGRRVFWRETGGVFCRALGRRSGRLAAGLRARAADAAAASSEKLFAAGRGKGAWRVSEAPLIIRRGAFERCLGASGVVCRDGDGLLVVAATGDVICVTYGDAGIEATTLGRASQNAVAVAPVDGGVALLAEGYVVFYPRRGVVARVAAPKGAVALWAHRGGVAVRDMHGGVWTLRTPDLRAPPPPPVVKPPAVEPRPRPRPRRDWHNSRDAFAAAQRLAEAPSATPLPSLKRAARLARELGLDPATLFTDGDELPSMLFFCRERRRDRWFGCFELLCHVCLALRPEALPKFVADVIAAKRRSRAMRGEATDSSSSDSDVSSDEAEGHAEEEGLLFWTGAPAPPAFHAAPRSAAPAVSVALPRRRDRAGDASYERRAVACLRAVPGLAPAQRDAVEFVCARYSRAGKALGL</sequence>
<keyword evidence="3" id="KW-1185">Reference proteome</keyword>
<evidence type="ECO:0000256" key="1">
    <source>
        <dbReference type="SAM" id="MobiDB-lite"/>
    </source>
</evidence>
<dbReference type="EMBL" id="CAKKNE010000004">
    <property type="protein sequence ID" value="CAH0374626.1"/>
    <property type="molecule type" value="Genomic_DNA"/>
</dbReference>
<organism evidence="2 3">
    <name type="scientific">Pelagomonas calceolata</name>
    <dbReference type="NCBI Taxonomy" id="35677"/>
    <lineage>
        <taxon>Eukaryota</taxon>
        <taxon>Sar</taxon>
        <taxon>Stramenopiles</taxon>
        <taxon>Ochrophyta</taxon>
        <taxon>Pelagophyceae</taxon>
        <taxon>Pelagomonadales</taxon>
        <taxon>Pelagomonadaceae</taxon>
        <taxon>Pelagomonas</taxon>
    </lineage>
</organism>
<evidence type="ECO:0000313" key="3">
    <source>
        <dbReference type="Proteomes" id="UP000789595"/>
    </source>
</evidence>